<dbReference type="STRING" id="688867.SAMN05660236_1285"/>
<feature type="transmembrane region" description="Helical" evidence="1">
    <location>
        <begin position="143"/>
        <end position="160"/>
    </location>
</feature>
<dbReference type="RefSeq" id="WP_079685834.1">
    <property type="nucleotide sequence ID" value="NZ_FUZU01000001.1"/>
</dbReference>
<feature type="transmembrane region" description="Helical" evidence="1">
    <location>
        <begin position="119"/>
        <end position="138"/>
    </location>
</feature>
<keyword evidence="1" id="KW-0472">Membrane</keyword>
<keyword evidence="1" id="KW-1133">Transmembrane helix</keyword>
<feature type="transmembrane region" description="Helical" evidence="1">
    <location>
        <begin position="32"/>
        <end position="54"/>
    </location>
</feature>
<gene>
    <name evidence="2" type="ORF">SAMN05660236_1285</name>
</gene>
<feature type="transmembrane region" description="Helical" evidence="1">
    <location>
        <begin position="60"/>
        <end position="78"/>
    </location>
</feature>
<dbReference type="EMBL" id="FUZU01000001">
    <property type="protein sequence ID" value="SKC52858.1"/>
    <property type="molecule type" value="Genomic_DNA"/>
</dbReference>
<accession>A0A1T5JNP7</accession>
<feature type="transmembrane region" description="Helical" evidence="1">
    <location>
        <begin position="166"/>
        <end position="184"/>
    </location>
</feature>
<evidence type="ECO:0000313" key="2">
    <source>
        <dbReference type="EMBL" id="SKC52858.1"/>
    </source>
</evidence>
<keyword evidence="1" id="KW-0812">Transmembrane</keyword>
<protein>
    <submittedName>
        <fullName evidence="2">Uncharacterized protein</fullName>
    </submittedName>
</protein>
<proteinExistence type="predicted"/>
<feature type="transmembrane region" description="Helical" evidence="1">
    <location>
        <begin position="90"/>
        <end position="113"/>
    </location>
</feature>
<dbReference type="AlphaFoldDB" id="A0A1T5JNP7"/>
<sequence>MKEPENLSAQQSLSIITSMIDQAKGNVQRNSFYFLLWGWVVALANLGMFVLSMLDYQRPYIVWVITIPAWIYTIYRSIKQNADKSASSHFDRISASLWMCYAICIFTVVAFGYKINFQIGPIILIMSAVPTFVSGIILRFKPLMIGGILFWVFGIISFLVPNEMQSLAGAVAILCGYLVPGYILKNKHED</sequence>
<reference evidence="2 3" key="1">
    <citation type="submission" date="2017-02" db="EMBL/GenBank/DDBJ databases">
        <authorList>
            <person name="Peterson S.W."/>
        </authorList>
    </citation>
    <scope>NUCLEOTIDE SEQUENCE [LARGE SCALE GENOMIC DNA]</scope>
    <source>
        <strain evidence="2 3">DSM 25262</strain>
    </source>
</reference>
<evidence type="ECO:0000256" key="1">
    <source>
        <dbReference type="SAM" id="Phobius"/>
    </source>
</evidence>
<name>A0A1T5JNP7_9BACT</name>
<organism evidence="2 3">
    <name type="scientific">Ohtaekwangia koreensis</name>
    <dbReference type="NCBI Taxonomy" id="688867"/>
    <lineage>
        <taxon>Bacteria</taxon>
        <taxon>Pseudomonadati</taxon>
        <taxon>Bacteroidota</taxon>
        <taxon>Cytophagia</taxon>
        <taxon>Cytophagales</taxon>
        <taxon>Fulvivirgaceae</taxon>
        <taxon>Ohtaekwangia</taxon>
    </lineage>
</organism>
<dbReference type="OrthoDB" id="670335at2"/>
<dbReference type="Proteomes" id="UP000190961">
    <property type="component" value="Unassembled WGS sequence"/>
</dbReference>
<evidence type="ECO:0000313" key="3">
    <source>
        <dbReference type="Proteomes" id="UP000190961"/>
    </source>
</evidence>
<keyword evidence="3" id="KW-1185">Reference proteome</keyword>